<dbReference type="CDD" id="cd06746">
    <property type="entry name" value="PDZ_SHANK1_3-like"/>
    <property type="match status" value="1"/>
</dbReference>
<dbReference type="PROSITE" id="PS50106">
    <property type="entry name" value="PDZ"/>
    <property type="match status" value="1"/>
</dbReference>
<feature type="compositionally biased region" description="Polar residues" evidence="4">
    <location>
        <begin position="1245"/>
        <end position="1256"/>
    </location>
</feature>
<dbReference type="GO" id="GO:0030160">
    <property type="term" value="F:synaptic receptor adaptor activity"/>
    <property type="evidence" value="ECO:0007669"/>
    <property type="project" value="TreeGrafter"/>
</dbReference>
<feature type="repeat" description="ANK" evidence="2">
    <location>
        <begin position="310"/>
        <end position="342"/>
    </location>
</feature>
<dbReference type="PROSITE" id="PS50002">
    <property type="entry name" value="SH3"/>
    <property type="match status" value="1"/>
</dbReference>
<keyword evidence="2" id="KW-0040">ANK repeat</keyword>
<dbReference type="OrthoDB" id="445896at2759"/>
<feature type="compositionally biased region" description="Polar residues" evidence="4">
    <location>
        <begin position="757"/>
        <end position="770"/>
    </location>
</feature>
<feature type="repeat" description="ANK" evidence="2">
    <location>
        <begin position="211"/>
        <end position="243"/>
    </location>
</feature>
<dbReference type="CDD" id="cd17091">
    <property type="entry name" value="FERM_F0_SHANK"/>
    <property type="match status" value="1"/>
</dbReference>
<dbReference type="SUPFAM" id="SSF50044">
    <property type="entry name" value="SH3-domain"/>
    <property type="match status" value="1"/>
</dbReference>
<evidence type="ECO:0000256" key="3">
    <source>
        <dbReference type="PROSITE-ProRule" id="PRU00192"/>
    </source>
</evidence>
<feature type="compositionally biased region" description="Acidic residues" evidence="4">
    <location>
        <begin position="1064"/>
        <end position="1074"/>
    </location>
</feature>
<dbReference type="GO" id="GO:0014069">
    <property type="term" value="C:postsynaptic density"/>
    <property type="evidence" value="ECO:0007669"/>
    <property type="project" value="TreeGrafter"/>
</dbReference>
<keyword evidence="1 3" id="KW-0728">SH3 domain</keyword>
<feature type="region of interest" description="Disordered" evidence="4">
    <location>
        <begin position="753"/>
        <end position="776"/>
    </location>
</feature>
<dbReference type="Gene3D" id="2.30.30.40">
    <property type="entry name" value="SH3 Domains"/>
    <property type="match status" value="1"/>
</dbReference>
<dbReference type="GO" id="GO:0045211">
    <property type="term" value="C:postsynaptic membrane"/>
    <property type="evidence" value="ECO:0007669"/>
    <property type="project" value="TreeGrafter"/>
</dbReference>
<dbReference type="InterPro" id="IPR036028">
    <property type="entry name" value="SH3-like_dom_sf"/>
</dbReference>
<feature type="region of interest" description="Disordered" evidence="4">
    <location>
        <begin position="1131"/>
        <end position="1259"/>
    </location>
</feature>
<feature type="region of interest" description="Disordered" evidence="4">
    <location>
        <begin position="840"/>
        <end position="880"/>
    </location>
</feature>
<feature type="region of interest" description="Disordered" evidence="4">
    <location>
        <begin position="1543"/>
        <end position="1583"/>
    </location>
</feature>
<protein>
    <submittedName>
        <fullName evidence="7">SHANK</fullName>
    </submittedName>
</protein>
<keyword evidence="8" id="KW-1185">Reference proteome</keyword>
<feature type="compositionally biased region" description="Basic residues" evidence="4">
    <location>
        <begin position="464"/>
        <end position="482"/>
    </location>
</feature>
<reference evidence="7" key="1">
    <citation type="submission" date="2021-01" db="EMBL/GenBank/DDBJ databases">
        <authorList>
            <person name="Li R."/>
            <person name="Bekaert M."/>
        </authorList>
    </citation>
    <scope>NUCLEOTIDE SEQUENCE</scope>
    <source>
        <strain evidence="7">Farmed</strain>
    </source>
</reference>
<feature type="domain" description="SH3" evidence="5">
    <location>
        <begin position="491"/>
        <end position="551"/>
    </location>
</feature>
<dbReference type="InterPro" id="IPR001452">
    <property type="entry name" value="SH3_domain"/>
</dbReference>
<evidence type="ECO:0000259" key="6">
    <source>
        <dbReference type="PROSITE" id="PS50106"/>
    </source>
</evidence>
<feature type="region of interest" description="Disordered" evidence="4">
    <location>
        <begin position="432"/>
        <end position="482"/>
    </location>
</feature>
<dbReference type="GO" id="GO:0043197">
    <property type="term" value="C:dendritic spine"/>
    <property type="evidence" value="ECO:0007669"/>
    <property type="project" value="TreeGrafter"/>
</dbReference>
<dbReference type="Pfam" id="PF00595">
    <property type="entry name" value="PDZ"/>
    <property type="match status" value="1"/>
</dbReference>
<dbReference type="Pfam" id="PF07653">
    <property type="entry name" value="SH3_2"/>
    <property type="match status" value="1"/>
</dbReference>
<dbReference type="SMART" id="SM00248">
    <property type="entry name" value="ANK"/>
    <property type="match status" value="6"/>
</dbReference>
<dbReference type="Pfam" id="PF12796">
    <property type="entry name" value="Ank_2"/>
    <property type="match status" value="2"/>
</dbReference>
<feature type="compositionally biased region" description="Low complexity" evidence="4">
    <location>
        <begin position="863"/>
        <end position="880"/>
    </location>
</feature>
<feature type="compositionally biased region" description="Polar residues" evidence="4">
    <location>
        <begin position="840"/>
        <end position="857"/>
    </location>
</feature>
<feature type="compositionally biased region" description="Low complexity" evidence="4">
    <location>
        <begin position="436"/>
        <end position="452"/>
    </location>
</feature>
<dbReference type="PANTHER" id="PTHR24135:SF28">
    <property type="entry name" value="LD13733P"/>
    <property type="match status" value="1"/>
</dbReference>
<feature type="region of interest" description="Disordered" evidence="4">
    <location>
        <begin position="702"/>
        <end position="732"/>
    </location>
</feature>
<dbReference type="Proteomes" id="UP000597762">
    <property type="component" value="Unassembled WGS sequence"/>
</dbReference>
<feature type="compositionally biased region" description="Polar residues" evidence="4">
    <location>
        <begin position="1364"/>
        <end position="1373"/>
    </location>
</feature>
<dbReference type="EMBL" id="CAHIKZ030004396">
    <property type="protein sequence ID" value="CAE1310378.1"/>
    <property type="molecule type" value="Genomic_DNA"/>
</dbReference>
<gene>
    <name evidence="7" type="ORF">SPHA_61975</name>
</gene>
<feature type="compositionally biased region" description="Basic and acidic residues" evidence="4">
    <location>
        <begin position="1221"/>
        <end position="1244"/>
    </location>
</feature>
<evidence type="ECO:0000313" key="8">
    <source>
        <dbReference type="Proteomes" id="UP000597762"/>
    </source>
</evidence>
<dbReference type="SUPFAM" id="SSF50156">
    <property type="entry name" value="PDZ domain-like"/>
    <property type="match status" value="1"/>
</dbReference>
<dbReference type="SMART" id="SM00326">
    <property type="entry name" value="SH3"/>
    <property type="match status" value="1"/>
</dbReference>
<dbReference type="SMART" id="SM00228">
    <property type="entry name" value="PDZ"/>
    <property type="match status" value="1"/>
</dbReference>
<dbReference type="InterPro" id="IPR002110">
    <property type="entry name" value="Ankyrin_rpt"/>
</dbReference>
<feature type="region of interest" description="Disordered" evidence="4">
    <location>
        <begin position="924"/>
        <end position="954"/>
    </location>
</feature>
<feature type="compositionally biased region" description="Polar residues" evidence="4">
    <location>
        <begin position="1543"/>
        <end position="1561"/>
    </location>
</feature>
<feature type="domain" description="PDZ" evidence="6">
    <location>
        <begin position="597"/>
        <end position="689"/>
    </location>
</feature>
<dbReference type="PROSITE" id="PS50088">
    <property type="entry name" value="ANK_REPEAT"/>
    <property type="match status" value="3"/>
</dbReference>
<feature type="compositionally biased region" description="Pro residues" evidence="4">
    <location>
        <begin position="1176"/>
        <end position="1185"/>
    </location>
</feature>
<dbReference type="Gene3D" id="2.30.42.10">
    <property type="match status" value="1"/>
</dbReference>
<evidence type="ECO:0000259" key="5">
    <source>
        <dbReference type="PROSITE" id="PS50002"/>
    </source>
</evidence>
<dbReference type="InterPro" id="IPR051569">
    <property type="entry name" value="SHANK"/>
</dbReference>
<dbReference type="SUPFAM" id="SSF48403">
    <property type="entry name" value="Ankyrin repeat"/>
    <property type="match status" value="1"/>
</dbReference>
<dbReference type="PROSITE" id="PS50297">
    <property type="entry name" value="ANK_REP_REGION"/>
    <property type="match status" value="3"/>
</dbReference>
<dbReference type="PANTHER" id="PTHR24135">
    <property type="entry name" value="SH3 AND MULTIPLE ANKYRIN REPEAT DOMAINS PROTEIN"/>
    <property type="match status" value="1"/>
</dbReference>
<dbReference type="GO" id="GO:0035255">
    <property type="term" value="F:ionotropic glutamate receptor binding"/>
    <property type="evidence" value="ECO:0007669"/>
    <property type="project" value="TreeGrafter"/>
</dbReference>
<feature type="compositionally biased region" description="Low complexity" evidence="4">
    <location>
        <begin position="1157"/>
        <end position="1169"/>
    </location>
</feature>
<accession>A0A812DWA6</accession>
<feature type="compositionally biased region" description="Basic and acidic residues" evidence="4">
    <location>
        <begin position="1378"/>
        <end position="1387"/>
    </location>
</feature>
<dbReference type="InterPro" id="IPR036034">
    <property type="entry name" value="PDZ_sf"/>
</dbReference>
<feature type="region of interest" description="Disordered" evidence="4">
    <location>
        <begin position="1643"/>
        <end position="1687"/>
    </location>
</feature>
<dbReference type="InterPro" id="IPR036770">
    <property type="entry name" value="Ankyrin_rpt-contain_sf"/>
</dbReference>
<feature type="repeat" description="ANK" evidence="2">
    <location>
        <begin position="277"/>
        <end position="309"/>
    </location>
</feature>
<dbReference type="Gene3D" id="1.25.40.20">
    <property type="entry name" value="Ankyrin repeat-containing domain"/>
    <property type="match status" value="2"/>
</dbReference>
<proteinExistence type="predicted"/>
<dbReference type="InterPro" id="IPR001478">
    <property type="entry name" value="PDZ"/>
</dbReference>
<feature type="region of interest" description="Disordered" evidence="4">
    <location>
        <begin position="1345"/>
        <end position="1415"/>
    </location>
</feature>
<dbReference type="Gene3D" id="3.10.20.90">
    <property type="entry name" value="Phosphatidylinositol 3-kinase Catalytic Subunit, Chain A, domain 1"/>
    <property type="match status" value="1"/>
</dbReference>
<feature type="compositionally biased region" description="Pro residues" evidence="4">
    <location>
        <begin position="1193"/>
        <end position="1206"/>
    </location>
</feature>
<evidence type="ECO:0000256" key="4">
    <source>
        <dbReference type="SAM" id="MobiDB-lite"/>
    </source>
</evidence>
<name>A0A812DWA6_ACAPH</name>
<comment type="caution">
    <text evidence="7">The sequence shown here is derived from an EMBL/GenBank/DDBJ whole genome shotgun (WGS) entry which is preliminary data.</text>
</comment>
<evidence type="ECO:0000256" key="2">
    <source>
        <dbReference type="PROSITE-ProRule" id="PRU00023"/>
    </source>
</evidence>
<feature type="region of interest" description="Disordered" evidence="4">
    <location>
        <begin position="1063"/>
        <end position="1084"/>
    </location>
</feature>
<evidence type="ECO:0000256" key="1">
    <source>
        <dbReference type="ARBA" id="ARBA00022443"/>
    </source>
</evidence>
<evidence type="ECO:0000313" key="7">
    <source>
        <dbReference type="EMBL" id="CAE1310378.1"/>
    </source>
</evidence>
<sequence>MPSFRDDYDFPMDMEDVDLMMNSSDYIPIPDQENVGTAYIRISLPELNVQKCLQFQLGESIWHAKQQILASFGADLRDGYNYGLYYPPQNGKAGKFLDEERLLREYPLTGPIGYLEFKFKRRVYRSMELNTRKLKQIHTKANLKQFMDAVKHANKEKVDKYVTKGLDPNYVDIDSGESPLTLSCTLSPEKCRSMIITLVSGGAHMDFRNRHGFTPIHKSALTSNSEAIKTLLDLGASPNYKDLRYLTPLYYAVTRDDPVCSEMLLNERAVIGTTDEQGWFEIHQACRSGKVQALEHLIYYGADMDVQNASGNTPLHVCAVTNQESCARVLLFRGANKVIVNLNNQTPYEAAIIAGNLELAEIIKGHSSAEIVPFREIPQYSNRRKLINYTANFRTLAKCRSETRLNLSMMDSRFFDPDGSFRQYSTSSDCYSVTNSDSPRSMSSSSIYSGPANNGGSGSSSNAHPHHHPHQRQKQSQHGKPCSRRRLYAALPNRVFICTKKFKPTEPGDLKLKKGDLVKVLHVGEHGYYEGRRETGEEGWFPCSTVEEINLNSRRRRACSVGDLDSDTEYFQRQTIKQHTSLNHMERSFVSDYAPRAVVLRKGPNGFGFVLRGAKGDSPGFRHPPNDAPAMQYLDTVDKGSVADKAGLKGGDFILEINGQNVTRASHEYVVNLIKSSGNTLTMNVLTVKPTERDQNWYVHQDGSMTLPHRRKQAPEPPQRDPNTSLSFSKAKSKSFAEGMAEIEKLDQTLAEYEVSDTPSGESAYSSGPKSNGAEMKTASIRAGYAKKRVSSVELENLCRSDSPHKPEHLSPSEVRIKKYHKKQSNLEKSQSTPNLAQNLEEQQPDATSVPNASQPMYRTVASSGPSDYSPYSSSCSSGPGKYTQHLHPVPYMGNLPNVLPGMDVSGCRHSVAIGPNVQVNSLPSHARGKARPVAPPVVGQTNAPTKQPAPAPPPQVVKISTNKEQPVYASVINGAVNPTRQTPQENPYESSFRPGTVAMFGNKKPMVTQSSLNQVKLRSSKQNDGQNEKSVQHAMLVTADVHASSELKDKQKQRDLQQSYYEPEPDYDSEHEDDVSKQPQMINGNSSYKTVISVSKSAAPPTTNGYVIPQPLANGANNPIYSIPQQMHSHAMPSALPPPDQISLGVGTPINMMPAKSPSSSSSSSYKSTTEIKAPTPPPAPPLPSDLNSQLIPPPPQFCPPPPPAFAKSPASETSNEFLSEIKRAAIERMNRSKDIDAKDKTQVEQSSKKSTPMDKNQAAILEAVAKRRTMLEQNDKDIVVNQIEAQIQKAKKIQSAKYYNSGNGVKKEIEVFSENKDLLKEKSASTPPVPANKRLEADKLKETVKTVTTSTKVSEKAKVSETTKSNDNGTDSGEEDFLKKAEKARQRYLQRRSGAANDKPAHQNTATPAVSTVSVTATNHKTVNSSSTTTIITLPNANGEAEKMEQTSATNKKIQTTNKTNLEQTKKTAAAPVMKPQLSNGNTKSNRKYIEIQSAGNQTAIDKIGNVSIKDRIASLQKQNGQQSNSPDLAQLITLKGVTTSHSHTDPFNSSDSCSTPNDSPYHVTNIVAPPPGFSDTDQSTPVETLNSIPHLQVLPAPLSELSISTVPPYDRPTDNLVPQDDSLSLISSLSTLSTLSTSSTEHPIEIVPPPPSGFEDKASPVSTDQGFEESFISPPPQFDSSMKNAASTKNSFRNKPVEDWFYVDVLDCKYSSRWQYKWTLTVIYIPPHIY</sequence>
<organism evidence="7 8">
    <name type="scientific">Acanthosepion pharaonis</name>
    <name type="common">Pharaoh cuttlefish</name>
    <name type="synonym">Sepia pharaonis</name>
    <dbReference type="NCBI Taxonomy" id="158019"/>
    <lineage>
        <taxon>Eukaryota</taxon>
        <taxon>Metazoa</taxon>
        <taxon>Spiralia</taxon>
        <taxon>Lophotrochozoa</taxon>
        <taxon>Mollusca</taxon>
        <taxon>Cephalopoda</taxon>
        <taxon>Coleoidea</taxon>
        <taxon>Decapodiformes</taxon>
        <taxon>Sepiida</taxon>
        <taxon>Sepiina</taxon>
        <taxon>Sepiidae</taxon>
        <taxon>Acanthosepion</taxon>
    </lineage>
</organism>